<evidence type="ECO:0000313" key="11">
    <source>
        <dbReference type="EMBL" id="SFC75242.1"/>
    </source>
</evidence>
<dbReference type="EMBL" id="FOKO01000004">
    <property type="protein sequence ID" value="SFC75242.1"/>
    <property type="molecule type" value="Genomic_DNA"/>
</dbReference>
<keyword evidence="5" id="KW-0813">Transport</keyword>
<evidence type="ECO:0000256" key="3">
    <source>
        <dbReference type="ARBA" id="ARBA00006602"/>
    </source>
</evidence>
<comment type="function">
    <text evidence="1">Needed for flagellar regrowth and assembly.</text>
</comment>
<evidence type="ECO:0000313" key="12">
    <source>
        <dbReference type="Proteomes" id="UP000182314"/>
    </source>
</evidence>
<evidence type="ECO:0000256" key="2">
    <source>
        <dbReference type="ARBA" id="ARBA00004496"/>
    </source>
</evidence>
<comment type="caution">
    <text evidence="11">The sequence shown here is derived from an EMBL/GenBank/DDBJ whole genome shotgun (WGS) entry which is preliminary data.</text>
</comment>
<dbReference type="GO" id="GO:0044781">
    <property type="term" value="P:bacterial-type flagellum organization"/>
    <property type="evidence" value="ECO:0007669"/>
    <property type="project" value="UniProtKB-KW"/>
</dbReference>
<keyword evidence="8" id="KW-0653">Protein transport</keyword>
<evidence type="ECO:0000256" key="7">
    <source>
        <dbReference type="ARBA" id="ARBA00022795"/>
    </source>
</evidence>
<dbReference type="InterPro" id="IPR000563">
    <property type="entry name" value="Flag_FliH"/>
</dbReference>
<keyword evidence="7" id="KW-1005">Bacterial flagellum biogenesis</keyword>
<comment type="subcellular location">
    <subcellularLocation>
        <location evidence="2">Cytoplasm</location>
    </subcellularLocation>
</comment>
<keyword evidence="9" id="KW-1006">Bacterial flagellum protein export</keyword>
<keyword evidence="6" id="KW-0963">Cytoplasm</keyword>
<organism evidence="11 12">
    <name type="scientific">Kosakonia oryzae</name>
    <dbReference type="NCBI Taxonomy" id="497725"/>
    <lineage>
        <taxon>Bacteria</taxon>
        <taxon>Pseudomonadati</taxon>
        <taxon>Pseudomonadota</taxon>
        <taxon>Gammaproteobacteria</taxon>
        <taxon>Enterobacterales</taxon>
        <taxon>Enterobacteriaceae</taxon>
        <taxon>Kosakonia</taxon>
    </lineage>
</organism>
<gene>
    <name evidence="11" type="ORF">SAMN05216286_3096</name>
</gene>
<dbReference type="GO" id="GO:0009288">
    <property type="term" value="C:bacterial-type flagellum"/>
    <property type="evidence" value="ECO:0007669"/>
    <property type="project" value="InterPro"/>
</dbReference>
<dbReference type="PANTHER" id="PTHR34982:SF1">
    <property type="entry name" value="FLAGELLAR ASSEMBLY PROTEIN FLIH"/>
    <property type="match status" value="1"/>
</dbReference>
<evidence type="ECO:0000256" key="1">
    <source>
        <dbReference type="ARBA" id="ARBA00003041"/>
    </source>
</evidence>
<name>A0AA94H4N0_9ENTR</name>
<protein>
    <recommendedName>
        <fullName evidence="4">Flagellar assembly protein FliH</fullName>
    </recommendedName>
</protein>
<dbReference type="AlphaFoldDB" id="A0AA94H4N0"/>
<evidence type="ECO:0000256" key="6">
    <source>
        <dbReference type="ARBA" id="ARBA00022490"/>
    </source>
</evidence>
<sequence length="237" mass="26395">MPMSNTQWMAWKPENLLHDESSVEPEFRPTTAATDPATEAAMQVELSRLRQQAEKKGYAQGQTRGIEEGKAQGYEEGFQQGLQEGIAQGLAGQQQRQQEQLAQFAQLIDNFNITLDSLDSVMTARLVQVALMATRSMLGESALTANAHQWLMTRIQQLLNEESLRQGSVKLWVSDKEPESVLQQLKTIVEPRGWELCLDAQMLPGGCRISTDSGDLDASVETRWNTLCTLSREGISL</sequence>
<accession>A0AA94H4N0</accession>
<keyword evidence="11" id="KW-0966">Cell projection</keyword>
<proteinExistence type="inferred from homology"/>
<dbReference type="GO" id="GO:0071973">
    <property type="term" value="P:bacterial-type flagellum-dependent cell motility"/>
    <property type="evidence" value="ECO:0007669"/>
    <property type="project" value="InterPro"/>
</dbReference>
<dbReference type="InterPro" id="IPR051472">
    <property type="entry name" value="T3SS_Stator/FliH"/>
</dbReference>
<evidence type="ECO:0000256" key="8">
    <source>
        <dbReference type="ARBA" id="ARBA00022927"/>
    </source>
</evidence>
<evidence type="ECO:0000256" key="5">
    <source>
        <dbReference type="ARBA" id="ARBA00022448"/>
    </source>
</evidence>
<dbReference type="GO" id="GO:0005829">
    <property type="term" value="C:cytosol"/>
    <property type="evidence" value="ECO:0007669"/>
    <property type="project" value="TreeGrafter"/>
</dbReference>
<dbReference type="Pfam" id="PF02108">
    <property type="entry name" value="FliH"/>
    <property type="match status" value="1"/>
</dbReference>
<dbReference type="PANTHER" id="PTHR34982">
    <property type="entry name" value="YOP PROTEINS TRANSLOCATION PROTEIN L"/>
    <property type="match status" value="1"/>
</dbReference>
<keyword evidence="11" id="KW-0282">Flagellum</keyword>
<evidence type="ECO:0000256" key="4">
    <source>
        <dbReference type="ARBA" id="ARBA00016507"/>
    </source>
</evidence>
<dbReference type="Proteomes" id="UP000182314">
    <property type="component" value="Unassembled WGS sequence"/>
</dbReference>
<evidence type="ECO:0000259" key="10">
    <source>
        <dbReference type="Pfam" id="PF02108"/>
    </source>
</evidence>
<reference evidence="11 12" key="1">
    <citation type="submission" date="2016-10" db="EMBL/GenBank/DDBJ databases">
        <authorList>
            <person name="Varghese N."/>
            <person name="Submissions S."/>
        </authorList>
    </citation>
    <scope>NUCLEOTIDE SEQUENCE [LARGE SCALE GENOMIC DNA]</scope>
    <source>
        <strain evidence="11 12">CGMCC 1.7012</strain>
    </source>
</reference>
<dbReference type="GO" id="GO:0015031">
    <property type="term" value="P:protein transport"/>
    <property type="evidence" value="ECO:0007669"/>
    <property type="project" value="UniProtKB-KW"/>
</dbReference>
<dbReference type="GO" id="GO:0003774">
    <property type="term" value="F:cytoskeletal motor activity"/>
    <property type="evidence" value="ECO:0007669"/>
    <property type="project" value="InterPro"/>
</dbReference>
<comment type="similarity">
    <text evidence="3">Belongs to the FliH family.</text>
</comment>
<keyword evidence="11" id="KW-0969">Cilium</keyword>
<dbReference type="InterPro" id="IPR018035">
    <property type="entry name" value="Flagellar_FliH/T3SS_HrpE"/>
</dbReference>
<dbReference type="PRINTS" id="PR01003">
    <property type="entry name" value="FLGFLIH"/>
</dbReference>
<evidence type="ECO:0000256" key="9">
    <source>
        <dbReference type="ARBA" id="ARBA00023225"/>
    </source>
</evidence>
<feature type="domain" description="Flagellar assembly protein FliH/Type III secretion system HrpE" evidence="10">
    <location>
        <begin position="99"/>
        <end position="227"/>
    </location>
</feature>